<reference evidence="1 2" key="1">
    <citation type="submission" date="2016-10" db="EMBL/GenBank/DDBJ databases">
        <title>Genome sequence of the ascomycete fungus Penicillium subrubescens.</title>
        <authorList>
            <person name="De Vries R.P."/>
            <person name="Peng M."/>
            <person name="Dilokpimol A."/>
            <person name="Hilden K."/>
            <person name="Makela M.R."/>
            <person name="Grigoriev I."/>
            <person name="Riley R."/>
            <person name="Granchi Z."/>
        </authorList>
    </citation>
    <scope>NUCLEOTIDE SEQUENCE [LARGE SCALE GENOMIC DNA]</scope>
    <source>
        <strain evidence="1 2">CBS 132785</strain>
    </source>
</reference>
<dbReference type="EMBL" id="MNBE01000615">
    <property type="protein sequence ID" value="OKP03775.1"/>
    <property type="molecule type" value="Genomic_DNA"/>
</dbReference>
<dbReference type="PANTHER" id="PTHR37844:SF2">
    <property type="entry name" value="SER_THR PROTEIN PHOSPHATASE SUPERFAMILY (AFU_ORTHOLOGUE AFUA_1G14840)"/>
    <property type="match status" value="1"/>
</dbReference>
<dbReference type="AlphaFoldDB" id="A0A1Q5TU71"/>
<protein>
    <recommendedName>
        <fullName evidence="3">Calcineurin-like phosphoesterase domain-containing protein</fullName>
    </recommendedName>
</protein>
<dbReference type="InterPro" id="IPR029052">
    <property type="entry name" value="Metallo-depent_PP-like"/>
</dbReference>
<dbReference type="SUPFAM" id="SSF56300">
    <property type="entry name" value="Metallo-dependent phosphatases"/>
    <property type="match status" value="1"/>
</dbReference>
<comment type="caution">
    <text evidence="1">The sequence shown here is derived from an EMBL/GenBank/DDBJ whole genome shotgun (WGS) entry which is preliminary data.</text>
</comment>
<accession>A0A1Q5TU71</accession>
<sequence length="226" mass="25846">MGLQKARKLELELYLNRHLILLHQTAYDIPGSSVTILGCTLWSKVPHKARETVHSKIQDFKKVQDWTVDDHNASHDADRTWLLDEIKSLQTKNKNKTQNKKRDILVVTHHAPSLKNTSSPRHANNPWNSAFGTDILSQISDLRGVKAWVIGHTHYCTEFVERGIRVVANQRRYVLPWNESKREKGTREQLRTSDGFDKGFVTKDVSIASNEDVNLATVLSESRTSQ</sequence>
<evidence type="ECO:0000313" key="1">
    <source>
        <dbReference type="EMBL" id="OKP03775.1"/>
    </source>
</evidence>
<keyword evidence="2" id="KW-1185">Reference proteome</keyword>
<dbReference type="Proteomes" id="UP000186955">
    <property type="component" value="Unassembled WGS sequence"/>
</dbReference>
<name>A0A1Q5TU71_9EURO</name>
<evidence type="ECO:0008006" key="3">
    <source>
        <dbReference type="Google" id="ProtNLM"/>
    </source>
</evidence>
<gene>
    <name evidence="1" type="ORF">PENSUB_6784</name>
</gene>
<organism evidence="1 2">
    <name type="scientific">Penicillium subrubescens</name>
    <dbReference type="NCBI Taxonomy" id="1316194"/>
    <lineage>
        <taxon>Eukaryota</taxon>
        <taxon>Fungi</taxon>
        <taxon>Dikarya</taxon>
        <taxon>Ascomycota</taxon>
        <taxon>Pezizomycotina</taxon>
        <taxon>Eurotiomycetes</taxon>
        <taxon>Eurotiomycetidae</taxon>
        <taxon>Eurotiales</taxon>
        <taxon>Aspergillaceae</taxon>
        <taxon>Penicillium</taxon>
    </lineage>
</organism>
<evidence type="ECO:0000313" key="2">
    <source>
        <dbReference type="Proteomes" id="UP000186955"/>
    </source>
</evidence>
<dbReference type="PANTHER" id="PTHR37844">
    <property type="entry name" value="SER/THR PROTEIN PHOSPHATASE SUPERFAMILY (AFU_ORTHOLOGUE AFUA_1G14840)"/>
    <property type="match status" value="1"/>
</dbReference>
<proteinExistence type="predicted"/>